<keyword evidence="4" id="KW-1003">Cell membrane</keyword>
<dbReference type="Pfam" id="PF08448">
    <property type="entry name" value="PAS_4"/>
    <property type="match status" value="1"/>
</dbReference>
<dbReference type="PROSITE" id="PS50110">
    <property type="entry name" value="RESPONSE_REGULATORY"/>
    <property type="match status" value="1"/>
</dbReference>
<dbReference type="Gene3D" id="1.20.120.160">
    <property type="entry name" value="HPT domain"/>
    <property type="match status" value="1"/>
</dbReference>
<dbReference type="InterPro" id="IPR005467">
    <property type="entry name" value="His_kinase_dom"/>
</dbReference>
<dbReference type="GO" id="GO:0005524">
    <property type="term" value="F:ATP binding"/>
    <property type="evidence" value="ECO:0007669"/>
    <property type="project" value="UniProtKB-KW"/>
</dbReference>
<evidence type="ECO:0000256" key="16">
    <source>
        <dbReference type="ARBA" id="ARBA00068150"/>
    </source>
</evidence>
<dbReference type="InterPro" id="IPR011006">
    <property type="entry name" value="CheY-like_superfamily"/>
</dbReference>
<evidence type="ECO:0000259" key="23">
    <source>
        <dbReference type="PROSITE" id="PS50113"/>
    </source>
</evidence>
<dbReference type="SUPFAM" id="SSF52172">
    <property type="entry name" value="CheY-like"/>
    <property type="match status" value="1"/>
</dbReference>
<gene>
    <name evidence="25" type="ORF">GCM10011289_06370</name>
</gene>
<dbReference type="CDD" id="cd17546">
    <property type="entry name" value="REC_hyHK_CKI1_RcsC-like"/>
    <property type="match status" value="1"/>
</dbReference>
<proteinExistence type="predicted"/>
<dbReference type="InterPro" id="IPR000700">
    <property type="entry name" value="PAS-assoc_C"/>
</dbReference>
<feature type="domain" description="PAS" evidence="22">
    <location>
        <begin position="358"/>
        <end position="403"/>
    </location>
</feature>
<dbReference type="InterPro" id="IPR036641">
    <property type="entry name" value="HPT_dom_sf"/>
</dbReference>
<dbReference type="PROSITE" id="PS50113">
    <property type="entry name" value="PAC"/>
    <property type="match status" value="1"/>
</dbReference>
<dbReference type="InterPro" id="IPR000014">
    <property type="entry name" value="PAS"/>
</dbReference>
<dbReference type="Pfam" id="PF02518">
    <property type="entry name" value="HATPase_c"/>
    <property type="match status" value="1"/>
</dbReference>
<evidence type="ECO:0000256" key="11">
    <source>
        <dbReference type="ARBA" id="ARBA00022989"/>
    </source>
</evidence>
<dbReference type="InterPro" id="IPR008207">
    <property type="entry name" value="Sig_transdc_His_kin_Hpt_dom"/>
</dbReference>
<dbReference type="SMART" id="SM00091">
    <property type="entry name" value="PAS"/>
    <property type="match status" value="3"/>
</dbReference>
<comment type="subunit">
    <text evidence="15">At low DSF concentrations, interacts with RpfF.</text>
</comment>
<dbReference type="SMART" id="SM00388">
    <property type="entry name" value="HisKA"/>
    <property type="match status" value="1"/>
</dbReference>
<comment type="subcellular location">
    <subcellularLocation>
        <location evidence="2">Cell membrane</location>
        <topology evidence="2">Multi-pass membrane protein</topology>
    </subcellularLocation>
</comment>
<dbReference type="PROSITE" id="PS50112">
    <property type="entry name" value="PAS"/>
    <property type="match status" value="1"/>
</dbReference>
<evidence type="ECO:0000259" key="21">
    <source>
        <dbReference type="PROSITE" id="PS50110"/>
    </source>
</evidence>
<feature type="domain" description="HPt" evidence="24">
    <location>
        <begin position="1322"/>
        <end position="1417"/>
    </location>
</feature>
<evidence type="ECO:0000256" key="9">
    <source>
        <dbReference type="ARBA" id="ARBA00022777"/>
    </source>
</evidence>
<dbReference type="Pfam" id="PF00072">
    <property type="entry name" value="Response_reg"/>
    <property type="match status" value="1"/>
</dbReference>
<dbReference type="Gene3D" id="3.30.565.10">
    <property type="entry name" value="Histidine kinase-like ATPase, C-terminal domain"/>
    <property type="match status" value="1"/>
</dbReference>
<dbReference type="Pfam" id="PF12860">
    <property type="entry name" value="PAS_7"/>
    <property type="match status" value="1"/>
</dbReference>
<comment type="function">
    <text evidence="14">Member of the two-component regulatory system BvgS/BvgA. Phosphorylates BvgA via a four-step phosphorelay in response to environmental signals.</text>
</comment>
<evidence type="ECO:0000256" key="3">
    <source>
        <dbReference type="ARBA" id="ARBA00012438"/>
    </source>
</evidence>
<accession>A0A918NYL6</accession>
<evidence type="ECO:0000256" key="19">
    <source>
        <dbReference type="PROSITE-ProRule" id="PRU00169"/>
    </source>
</evidence>
<evidence type="ECO:0000256" key="4">
    <source>
        <dbReference type="ARBA" id="ARBA00022475"/>
    </source>
</evidence>
<dbReference type="PANTHER" id="PTHR45339">
    <property type="entry name" value="HYBRID SIGNAL TRANSDUCTION HISTIDINE KINASE J"/>
    <property type="match status" value="1"/>
</dbReference>
<protein>
    <recommendedName>
        <fullName evidence="16">Sensory/regulatory protein RpfC</fullName>
        <ecNumber evidence="3">2.7.13.3</ecNumber>
    </recommendedName>
    <alternativeName>
        <fullName evidence="17">Virulence sensor protein BvgS</fullName>
    </alternativeName>
</protein>
<comment type="catalytic activity">
    <reaction evidence="1">
        <text>ATP + protein L-histidine = ADP + protein N-phospho-L-histidine.</text>
        <dbReference type="EC" id="2.7.13.3"/>
    </reaction>
</comment>
<dbReference type="InterPro" id="IPR013656">
    <property type="entry name" value="PAS_4"/>
</dbReference>
<keyword evidence="8" id="KW-0547">Nucleotide-binding</keyword>
<dbReference type="FunFam" id="3.30.565.10:FF:000010">
    <property type="entry name" value="Sensor histidine kinase RcsC"/>
    <property type="match status" value="1"/>
</dbReference>
<feature type="domain" description="PAC" evidence="23">
    <location>
        <begin position="708"/>
        <end position="759"/>
    </location>
</feature>
<name>A0A918NYL6_9NEIS</name>
<sequence>MKSLGQHSRATTMRRTVVVLVITLLILQLAAFGRLTLSSWTHYRQSSDLMTLNEVVRDYLNAADNLDKERALTLTLLSRTSEPDPLEIRRLKSWREQTEQSLARAQAGGRELTRISNPAMQARIADAHEQLLRMRREVDLYLAHRPHAPDQSLAYATTLAQARELDSISDYVIDMSRKLQITDEPTINQLTNVKVDLWLVRRSISNQAAGLVSRAELERPLNSSAEMDIMRSREQGNAYMEKLNSEARQLHAPELTPALQDMTRMLDRVESLSQTQLGELKQIRPLTLSGDAARQELETDLALISDTAMKVADRAEAAIGAHRDDVLRQLVKDIGLGALSLALSLSLLWLIKNRVLKPLRALEAIQDAASEAILIIDGQSRIIMANQGAQRLFNIPHEQLLDRHVDTLISLDPSHDGNPDWHTYPFSEMVDMKGEVIPEHRPRFYMRASIAPLNLRNLPNTALVTIRDDHQRRLAEQANERSLNLMAAIANVEESIFLRIEPVSTLFALFTVLVDYLYSQNGVLFQMDEATDRLSILCLQGDSADIPVDSLQTMIAERLPGLSPKEKRFHLNDEWVAVPIRLGASIIALACLKNPALEHLSSVLEPWSAAYGGIMTFLEGEELRQESDLQMRQAVHEQQLIFSASPVGLLQITDQFAITRSNLAAERIFAVSEPGLPGRHLFELISDEEGCAQLAGLLEAEAANGEPGSCEVQCLTEDGRRIWVMFELRSLQDDGGQSGAIVACIDTTARKHDEIALREARDEAAEARYQMITAIESISEGFVFYDMNDKLVLCNQRYADVVQPGIKAAELIGCNFADIVAMAVRNGEFSEGFDTEEWIRERVRRHHSFESVFQLQVAGRWYQATDRLIIGLGYVGVFTDITDFKDREQQLENARNLADSANRAKSAFLAAMSHEIRTPMNGVLGMLELLTLSPLDGEQKDTVSTIQESARSLLRLIDDILDFSKIEAGKLDLNMEAASLREIGTSVHDLYREVASRKNLWFNSWVDPGVAEAVWIDPLRIRQILHNFLSNAIKFTQAGSVELSISVQDQDTRRQSLRFAISDTGIGISRENMAHLMQPFTQAESDTTRRFGGTGLGLAICKRLAEMMGGSIHLESEPGHGTTAILELTVEKADPALLPRKDTGTASSLPSHALAQRAIAPILFVEDNATNRKLTMKQLGLLGLPFVVAEDGQEALERWKEGNYSMVLTDCHMPYMDGYQLAEAIRRDEQENRAAREVPIVACTANAAREEAERSFAAGMNDILTKPLGLEALRAMVDKWLGDAPEIAQDATAEEMEAPQPQAGGEGGIIDRSVLAVYSNGDLSIECEIIDDFLSSNEEDMTELRQAVADAQPERIAWFAHRIKGASRMVGAMAIGLIAETLEKHGKAGNADVAETLAGLEAELERVAGWSAECRAA</sequence>
<dbReference type="CDD" id="cd00082">
    <property type="entry name" value="HisKA"/>
    <property type="match status" value="1"/>
</dbReference>
<evidence type="ECO:0000256" key="2">
    <source>
        <dbReference type="ARBA" id="ARBA00004651"/>
    </source>
</evidence>
<dbReference type="PROSITE" id="PS50894">
    <property type="entry name" value="HPT"/>
    <property type="match status" value="1"/>
</dbReference>
<evidence type="ECO:0000259" key="24">
    <source>
        <dbReference type="PROSITE" id="PS50894"/>
    </source>
</evidence>
<evidence type="ECO:0000256" key="15">
    <source>
        <dbReference type="ARBA" id="ARBA00064003"/>
    </source>
</evidence>
<feature type="modified residue" description="Phosphohistidine" evidence="18">
    <location>
        <position position="1361"/>
    </location>
</feature>
<dbReference type="SMART" id="SM00073">
    <property type="entry name" value="HPT"/>
    <property type="match status" value="1"/>
</dbReference>
<dbReference type="SUPFAM" id="SSF47384">
    <property type="entry name" value="Homodimeric domain of signal transducing histidine kinase"/>
    <property type="match status" value="1"/>
</dbReference>
<dbReference type="Pfam" id="PF00512">
    <property type="entry name" value="HisKA"/>
    <property type="match status" value="1"/>
</dbReference>
<evidence type="ECO:0000259" key="20">
    <source>
        <dbReference type="PROSITE" id="PS50109"/>
    </source>
</evidence>
<dbReference type="Gene3D" id="3.30.450.20">
    <property type="entry name" value="PAS domain"/>
    <property type="match status" value="3"/>
</dbReference>
<dbReference type="SUPFAM" id="SSF55874">
    <property type="entry name" value="ATPase domain of HSP90 chaperone/DNA topoisomerase II/histidine kinase"/>
    <property type="match status" value="1"/>
</dbReference>
<reference evidence="25" key="1">
    <citation type="journal article" date="2014" name="Int. J. Syst. Evol. Microbiol.">
        <title>Complete genome sequence of Corynebacterium casei LMG S-19264T (=DSM 44701T), isolated from a smear-ripened cheese.</title>
        <authorList>
            <consortium name="US DOE Joint Genome Institute (JGI-PGF)"/>
            <person name="Walter F."/>
            <person name="Albersmeier A."/>
            <person name="Kalinowski J."/>
            <person name="Ruckert C."/>
        </authorList>
    </citation>
    <scope>NUCLEOTIDE SEQUENCE</scope>
    <source>
        <strain evidence="25">KCTC 32182</strain>
    </source>
</reference>
<dbReference type="Pfam" id="PF01627">
    <property type="entry name" value="Hpt"/>
    <property type="match status" value="1"/>
</dbReference>
<dbReference type="SMART" id="SM00448">
    <property type="entry name" value="REC"/>
    <property type="match status" value="1"/>
</dbReference>
<keyword evidence="5 19" id="KW-0597">Phosphoprotein</keyword>
<evidence type="ECO:0000256" key="1">
    <source>
        <dbReference type="ARBA" id="ARBA00000085"/>
    </source>
</evidence>
<dbReference type="InterPro" id="IPR036097">
    <property type="entry name" value="HisK_dim/P_sf"/>
</dbReference>
<dbReference type="PANTHER" id="PTHR45339:SF1">
    <property type="entry name" value="HYBRID SIGNAL TRANSDUCTION HISTIDINE KINASE J"/>
    <property type="match status" value="1"/>
</dbReference>
<dbReference type="InterPro" id="IPR004358">
    <property type="entry name" value="Sig_transdc_His_kin-like_C"/>
</dbReference>
<evidence type="ECO:0000256" key="5">
    <source>
        <dbReference type="ARBA" id="ARBA00022553"/>
    </source>
</evidence>
<keyword evidence="26" id="KW-1185">Reference proteome</keyword>
<keyword evidence="10" id="KW-0067">ATP-binding</keyword>
<evidence type="ECO:0000256" key="7">
    <source>
        <dbReference type="ARBA" id="ARBA00022692"/>
    </source>
</evidence>
<keyword evidence="13" id="KW-0472">Membrane</keyword>
<dbReference type="FunFam" id="1.10.287.130:FF:000002">
    <property type="entry name" value="Two-component osmosensing histidine kinase"/>
    <property type="match status" value="1"/>
</dbReference>
<evidence type="ECO:0000256" key="10">
    <source>
        <dbReference type="ARBA" id="ARBA00022840"/>
    </source>
</evidence>
<dbReference type="CDD" id="cd16922">
    <property type="entry name" value="HATPase_EvgS-ArcB-TorS-like"/>
    <property type="match status" value="1"/>
</dbReference>
<dbReference type="CDD" id="cd00088">
    <property type="entry name" value="HPT"/>
    <property type="match status" value="1"/>
</dbReference>
<evidence type="ECO:0000256" key="13">
    <source>
        <dbReference type="ARBA" id="ARBA00023136"/>
    </source>
</evidence>
<keyword evidence="12" id="KW-0902">Two-component regulatory system</keyword>
<evidence type="ECO:0000259" key="22">
    <source>
        <dbReference type="PROSITE" id="PS50112"/>
    </source>
</evidence>
<evidence type="ECO:0000256" key="17">
    <source>
        <dbReference type="ARBA" id="ARBA00070152"/>
    </source>
</evidence>
<keyword evidence="6" id="KW-0808">Transferase</keyword>
<evidence type="ECO:0000256" key="8">
    <source>
        <dbReference type="ARBA" id="ARBA00022741"/>
    </source>
</evidence>
<dbReference type="PROSITE" id="PS50109">
    <property type="entry name" value="HIS_KIN"/>
    <property type="match status" value="1"/>
</dbReference>
<dbReference type="GO" id="GO:0005886">
    <property type="term" value="C:plasma membrane"/>
    <property type="evidence" value="ECO:0007669"/>
    <property type="project" value="UniProtKB-SubCell"/>
</dbReference>
<dbReference type="SUPFAM" id="SSF55785">
    <property type="entry name" value="PYP-like sensor domain (PAS domain)"/>
    <property type="match status" value="3"/>
</dbReference>
<comment type="caution">
    <text evidence="25">The sequence shown here is derived from an EMBL/GenBank/DDBJ whole genome shotgun (WGS) entry which is preliminary data.</text>
</comment>
<evidence type="ECO:0000256" key="12">
    <source>
        <dbReference type="ARBA" id="ARBA00023012"/>
    </source>
</evidence>
<dbReference type="InterPro" id="IPR003661">
    <property type="entry name" value="HisK_dim/P_dom"/>
</dbReference>
<dbReference type="CDD" id="cd00130">
    <property type="entry name" value="PAS"/>
    <property type="match status" value="2"/>
</dbReference>
<dbReference type="InterPro" id="IPR036890">
    <property type="entry name" value="HATPase_C_sf"/>
</dbReference>
<dbReference type="Pfam" id="PF13188">
    <property type="entry name" value="PAS_8"/>
    <property type="match status" value="1"/>
</dbReference>
<keyword evidence="9" id="KW-0418">Kinase</keyword>
<dbReference type="EMBL" id="BMYX01000002">
    <property type="protein sequence ID" value="GGY06565.1"/>
    <property type="molecule type" value="Genomic_DNA"/>
</dbReference>
<evidence type="ECO:0000256" key="6">
    <source>
        <dbReference type="ARBA" id="ARBA00022679"/>
    </source>
</evidence>
<organism evidence="25 26">
    <name type="scientific">Paludibacterium paludis</name>
    <dbReference type="NCBI Taxonomy" id="1225769"/>
    <lineage>
        <taxon>Bacteria</taxon>
        <taxon>Pseudomonadati</taxon>
        <taxon>Pseudomonadota</taxon>
        <taxon>Betaproteobacteria</taxon>
        <taxon>Neisseriales</taxon>
        <taxon>Chromobacteriaceae</taxon>
        <taxon>Paludibacterium</taxon>
    </lineage>
</organism>
<evidence type="ECO:0000256" key="14">
    <source>
        <dbReference type="ARBA" id="ARBA00058004"/>
    </source>
</evidence>
<dbReference type="SUPFAM" id="SSF47226">
    <property type="entry name" value="Histidine-containing phosphotransfer domain, HPT domain"/>
    <property type="match status" value="1"/>
</dbReference>
<dbReference type="SMART" id="SM00387">
    <property type="entry name" value="HATPase_c"/>
    <property type="match status" value="1"/>
</dbReference>
<dbReference type="NCBIfam" id="TIGR00229">
    <property type="entry name" value="sensory_box"/>
    <property type="match status" value="1"/>
</dbReference>
<feature type="modified residue" description="4-aspartylphosphate" evidence="19">
    <location>
        <position position="1210"/>
    </location>
</feature>
<dbReference type="InterPro" id="IPR035965">
    <property type="entry name" value="PAS-like_dom_sf"/>
</dbReference>
<dbReference type="PRINTS" id="PR00344">
    <property type="entry name" value="BCTRLSENSOR"/>
</dbReference>
<dbReference type="RefSeq" id="WP_189531125.1">
    <property type="nucleotide sequence ID" value="NZ_BMYX01000002.1"/>
</dbReference>
<evidence type="ECO:0000313" key="25">
    <source>
        <dbReference type="EMBL" id="GGY06565.1"/>
    </source>
</evidence>
<evidence type="ECO:0000313" key="26">
    <source>
        <dbReference type="Proteomes" id="UP000645257"/>
    </source>
</evidence>
<keyword evidence="7" id="KW-0812">Transmembrane</keyword>
<dbReference type="Gene3D" id="1.10.287.130">
    <property type="match status" value="1"/>
</dbReference>
<dbReference type="EC" id="2.7.13.3" evidence="3"/>
<dbReference type="Gene3D" id="3.40.50.2300">
    <property type="match status" value="1"/>
</dbReference>
<keyword evidence="11" id="KW-1133">Transmembrane helix</keyword>
<dbReference type="InterPro" id="IPR001789">
    <property type="entry name" value="Sig_transdc_resp-reg_receiver"/>
</dbReference>
<evidence type="ECO:0000256" key="18">
    <source>
        <dbReference type="PROSITE-ProRule" id="PRU00110"/>
    </source>
</evidence>
<dbReference type="Proteomes" id="UP000645257">
    <property type="component" value="Unassembled WGS sequence"/>
</dbReference>
<feature type="domain" description="Response regulatory" evidence="21">
    <location>
        <begin position="1161"/>
        <end position="1281"/>
    </location>
</feature>
<dbReference type="InterPro" id="IPR003594">
    <property type="entry name" value="HATPase_dom"/>
</dbReference>
<feature type="domain" description="Histidine kinase" evidence="20">
    <location>
        <begin position="911"/>
        <end position="1132"/>
    </location>
</feature>
<dbReference type="GO" id="GO:0000155">
    <property type="term" value="F:phosphorelay sensor kinase activity"/>
    <property type="evidence" value="ECO:0007669"/>
    <property type="project" value="InterPro"/>
</dbReference>
<reference evidence="25" key="2">
    <citation type="submission" date="2020-09" db="EMBL/GenBank/DDBJ databases">
        <authorList>
            <person name="Sun Q."/>
            <person name="Kim S."/>
        </authorList>
    </citation>
    <scope>NUCLEOTIDE SEQUENCE</scope>
    <source>
        <strain evidence="25">KCTC 32182</strain>
    </source>
</reference>